<accession>A0A366E727</accession>
<dbReference type="RefSeq" id="WP_170126205.1">
    <property type="nucleotide sequence ID" value="NZ_BAABQN010000007.1"/>
</dbReference>
<evidence type="ECO:0000259" key="1">
    <source>
        <dbReference type="PROSITE" id="PS50943"/>
    </source>
</evidence>
<dbReference type="Pfam" id="PF01381">
    <property type="entry name" value="HTH_3"/>
    <property type="match status" value="1"/>
</dbReference>
<keyword evidence="3" id="KW-1185">Reference proteome</keyword>
<dbReference type="SUPFAM" id="SSF47413">
    <property type="entry name" value="lambda repressor-like DNA-binding domains"/>
    <property type="match status" value="1"/>
</dbReference>
<feature type="domain" description="HTH cro/C1-type" evidence="1">
    <location>
        <begin position="37"/>
        <end position="70"/>
    </location>
</feature>
<sequence>MNSEPPKKMLSDQLQRLIEINGFDVFRNSLMECLEFDRTTLQKYLNNEREVSLEEIVQLANLFNTSVDYLVGNSDYILDTWDFDFLEEFFQYSSKKIKEHFKDRQNTQISSKDNIDAIIFGLITYMTFSRTGKSFEDLDKDEIANKSEVFDEIISIFHSCITMSNQDCFDITELRALNRNIVDYLFGDFSFVNERILNGLEDNVEKADIDKVLLLKDSINQNIRRSQRALKVLNKLSINEGSRENAKISST</sequence>
<dbReference type="Proteomes" id="UP000252254">
    <property type="component" value="Unassembled WGS sequence"/>
</dbReference>
<organism evidence="2 3">
    <name type="scientific">Paraliobacillus ryukyuensis</name>
    <dbReference type="NCBI Taxonomy" id="200904"/>
    <lineage>
        <taxon>Bacteria</taxon>
        <taxon>Bacillati</taxon>
        <taxon>Bacillota</taxon>
        <taxon>Bacilli</taxon>
        <taxon>Bacillales</taxon>
        <taxon>Bacillaceae</taxon>
        <taxon>Paraliobacillus</taxon>
    </lineage>
</organism>
<evidence type="ECO:0000313" key="3">
    <source>
        <dbReference type="Proteomes" id="UP000252254"/>
    </source>
</evidence>
<dbReference type="AlphaFoldDB" id="A0A366E727"/>
<dbReference type="EMBL" id="QNRI01000007">
    <property type="protein sequence ID" value="RBO97218.1"/>
    <property type="molecule type" value="Genomic_DNA"/>
</dbReference>
<proteinExistence type="predicted"/>
<name>A0A366E727_9BACI</name>
<dbReference type="Gene3D" id="1.10.260.40">
    <property type="entry name" value="lambda repressor-like DNA-binding domains"/>
    <property type="match status" value="1"/>
</dbReference>
<dbReference type="InterPro" id="IPR001387">
    <property type="entry name" value="Cro/C1-type_HTH"/>
</dbReference>
<gene>
    <name evidence="2" type="ORF">DES48_107137</name>
</gene>
<evidence type="ECO:0000313" key="2">
    <source>
        <dbReference type="EMBL" id="RBO97218.1"/>
    </source>
</evidence>
<reference evidence="2 3" key="1">
    <citation type="submission" date="2018-06" db="EMBL/GenBank/DDBJ databases">
        <title>Genomic Encyclopedia of Type Strains, Phase IV (KMG-IV): sequencing the most valuable type-strain genomes for metagenomic binning, comparative biology and taxonomic classification.</title>
        <authorList>
            <person name="Goeker M."/>
        </authorList>
    </citation>
    <scope>NUCLEOTIDE SEQUENCE [LARGE SCALE GENOMIC DNA]</scope>
    <source>
        <strain evidence="2 3">DSM 15140</strain>
    </source>
</reference>
<protein>
    <submittedName>
        <fullName evidence="2">Helix-turn-helix protein</fullName>
    </submittedName>
</protein>
<dbReference type="PROSITE" id="PS50943">
    <property type="entry name" value="HTH_CROC1"/>
    <property type="match status" value="1"/>
</dbReference>
<dbReference type="InterPro" id="IPR010982">
    <property type="entry name" value="Lambda_DNA-bd_dom_sf"/>
</dbReference>
<dbReference type="GO" id="GO:0003677">
    <property type="term" value="F:DNA binding"/>
    <property type="evidence" value="ECO:0007669"/>
    <property type="project" value="InterPro"/>
</dbReference>
<comment type="caution">
    <text evidence="2">The sequence shown here is derived from an EMBL/GenBank/DDBJ whole genome shotgun (WGS) entry which is preliminary data.</text>
</comment>